<evidence type="ECO:0000256" key="9">
    <source>
        <dbReference type="ARBA" id="ARBA00022908"/>
    </source>
</evidence>
<dbReference type="GO" id="GO:0003723">
    <property type="term" value="F:RNA binding"/>
    <property type="evidence" value="ECO:0007669"/>
    <property type="project" value="UniProtKB-KW"/>
</dbReference>
<dbReference type="PROSITE" id="PS50994">
    <property type="entry name" value="INTEGRASE"/>
    <property type="match status" value="1"/>
</dbReference>
<name>A0A9Q3EZF1_9BASI</name>
<dbReference type="SUPFAM" id="SSF53098">
    <property type="entry name" value="Ribonuclease H-like"/>
    <property type="match status" value="1"/>
</dbReference>
<keyword evidence="11" id="KW-0808">Transferase</keyword>
<feature type="domain" description="Integrase catalytic" evidence="15">
    <location>
        <begin position="1"/>
        <end position="109"/>
    </location>
</feature>
<gene>
    <name evidence="16" type="ORF">O181_066652</name>
</gene>
<keyword evidence="9" id="KW-0229">DNA integration</keyword>
<comment type="caution">
    <text evidence="16">The sequence shown here is derived from an EMBL/GenBank/DDBJ whole genome shotgun (WGS) entry which is preliminary data.</text>
</comment>
<protein>
    <recommendedName>
        <fullName evidence="15">Integrase catalytic domain-containing protein</fullName>
    </recommendedName>
</protein>
<keyword evidence="12" id="KW-0233">DNA recombination</keyword>
<dbReference type="InterPro" id="IPR001584">
    <property type="entry name" value="Integrase_cat-core"/>
</dbReference>
<comment type="catalytic activity">
    <reaction evidence="13">
        <text>DNA(n) + a 2'-deoxyribonucleoside 5'-triphosphate = DNA(n+1) + diphosphate</text>
        <dbReference type="Rhea" id="RHEA:22508"/>
        <dbReference type="Rhea" id="RHEA-COMP:17339"/>
        <dbReference type="Rhea" id="RHEA-COMP:17340"/>
        <dbReference type="ChEBI" id="CHEBI:33019"/>
        <dbReference type="ChEBI" id="CHEBI:61560"/>
        <dbReference type="ChEBI" id="CHEBI:173112"/>
        <dbReference type="EC" id="2.7.7.49"/>
    </reaction>
</comment>
<keyword evidence="8" id="KW-0694">RNA-binding</keyword>
<evidence type="ECO:0000256" key="10">
    <source>
        <dbReference type="ARBA" id="ARBA00022918"/>
    </source>
</evidence>
<dbReference type="InterPro" id="IPR039537">
    <property type="entry name" value="Retrotran_Ty1/copia-like"/>
</dbReference>
<sequence>MHLSVQLGTNPEALQTDNAREFVSGSFTTALTKRGIGFYPSLPYFQQENGKAERPNRTLRDMARAMLTESGIPDQFWQFAYALACYLHNRLPNRRCPDSSPHQVLYSRPPSIVMLYPFRERAIMHVPDVQ</sequence>
<dbReference type="GO" id="GO:0015074">
    <property type="term" value="P:DNA integration"/>
    <property type="evidence" value="ECO:0007669"/>
    <property type="project" value="UniProtKB-KW"/>
</dbReference>
<evidence type="ECO:0000256" key="14">
    <source>
        <dbReference type="ARBA" id="ARBA00049244"/>
    </source>
</evidence>
<keyword evidence="11" id="KW-0239">DNA-directed DNA polymerase</keyword>
<evidence type="ECO:0000256" key="6">
    <source>
        <dbReference type="ARBA" id="ARBA00022801"/>
    </source>
</evidence>
<evidence type="ECO:0000256" key="5">
    <source>
        <dbReference type="ARBA" id="ARBA00022759"/>
    </source>
</evidence>
<dbReference type="GO" id="GO:0006310">
    <property type="term" value="P:DNA recombination"/>
    <property type="evidence" value="ECO:0007669"/>
    <property type="project" value="UniProtKB-KW"/>
</dbReference>
<dbReference type="GO" id="GO:0004519">
    <property type="term" value="F:endonuclease activity"/>
    <property type="evidence" value="ECO:0007669"/>
    <property type="project" value="UniProtKB-KW"/>
</dbReference>
<dbReference type="InterPro" id="IPR036397">
    <property type="entry name" value="RNaseH_sf"/>
</dbReference>
<evidence type="ECO:0000256" key="13">
    <source>
        <dbReference type="ARBA" id="ARBA00048173"/>
    </source>
</evidence>
<dbReference type="GO" id="GO:0032196">
    <property type="term" value="P:transposition"/>
    <property type="evidence" value="ECO:0007669"/>
    <property type="project" value="UniProtKB-KW"/>
</dbReference>
<organism evidence="16 17">
    <name type="scientific">Austropuccinia psidii MF-1</name>
    <dbReference type="NCBI Taxonomy" id="1389203"/>
    <lineage>
        <taxon>Eukaryota</taxon>
        <taxon>Fungi</taxon>
        <taxon>Dikarya</taxon>
        <taxon>Basidiomycota</taxon>
        <taxon>Pucciniomycotina</taxon>
        <taxon>Pucciniomycetes</taxon>
        <taxon>Pucciniales</taxon>
        <taxon>Sphaerophragmiaceae</taxon>
        <taxon>Austropuccinia</taxon>
    </lineage>
</organism>
<keyword evidence="7" id="KW-0460">Magnesium</keyword>
<dbReference type="InterPro" id="IPR012337">
    <property type="entry name" value="RNaseH-like_sf"/>
</dbReference>
<evidence type="ECO:0000256" key="8">
    <source>
        <dbReference type="ARBA" id="ARBA00022884"/>
    </source>
</evidence>
<reference evidence="16" key="1">
    <citation type="submission" date="2021-03" db="EMBL/GenBank/DDBJ databases">
        <title>Draft genome sequence of rust myrtle Austropuccinia psidii MF-1, a brazilian biotype.</title>
        <authorList>
            <person name="Quecine M.C."/>
            <person name="Pachon D.M.R."/>
            <person name="Bonatelli M.L."/>
            <person name="Correr F.H."/>
            <person name="Franceschini L.M."/>
            <person name="Leite T.F."/>
            <person name="Margarido G.R.A."/>
            <person name="Almeida C.A."/>
            <person name="Ferrarezi J.A."/>
            <person name="Labate C.A."/>
        </authorList>
    </citation>
    <scope>NUCLEOTIDE SEQUENCE</scope>
    <source>
        <strain evidence="16">MF-1</strain>
    </source>
</reference>
<evidence type="ECO:0000313" key="16">
    <source>
        <dbReference type="EMBL" id="MBW0526937.1"/>
    </source>
</evidence>
<proteinExistence type="predicted"/>
<keyword evidence="5" id="KW-0255">Endonuclease</keyword>
<keyword evidence="3" id="KW-0540">Nuclease</keyword>
<evidence type="ECO:0000313" key="17">
    <source>
        <dbReference type="Proteomes" id="UP000765509"/>
    </source>
</evidence>
<keyword evidence="10" id="KW-0695">RNA-directed DNA polymerase</keyword>
<evidence type="ECO:0000256" key="11">
    <source>
        <dbReference type="ARBA" id="ARBA00022932"/>
    </source>
</evidence>
<keyword evidence="4" id="KW-0479">Metal-binding</keyword>
<evidence type="ECO:0000256" key="2">
    <source>
        <dbReference type="ARBA" id="ARBA00022695"/>
    </source>
</evidence>
<dbReference type="PANTHER" id="PTHR42648:SF11">
    <property type="entry name" value="TRANSPOSON TY4-P GAG-POL POLYPROTEIN"/>
    <property type="match status" value="1"/>
</dbReference>
<evidence type="ECO:0000256" key="4">
    <source>
        <dbReference type="ARBA" id="ARBA00022723"/>
    </source>
</evidence>
<dbReference type="Proteomes" id="UP000765509">
    <property type="component" value="Unassembled WGS sequence"/>
</dbReference>
<evidence type="ECO:0000256" key="1">
    <source>
        <dbReference type="ARBA" id="ARBA00022578"/>
    </source>
</evidence>
<dbReference type="GO" id="GO:0003964">
    <property type="term" value="F:RNA-directed DNA polymerase activity"/>
    <property type="evidence" value="ECO:0007669"/>
    <property type="project" value="UniProtKB-KW"/>
</dbReference>
<dbReference type="PANTHER" id="PTHR42648">
    <property type="entry name" value="TRANSPOSASE, PUTATIVE-RELATED"/>
    <property type="match status" value="1"/>
</dbReference>
<dbReference type="GO" id="GO:0003887">
    <property type="term" value="F:DNA-directed DNA polymerase activity"/>
    <property type="evidence" value="ECO:0007669"/>
    <property type="project" value="UniProtKB-KW"/>
</dbReference>
<keyword evidence="17" id="KW-1185">Reference proteome</keyword>
<comment type="catalytic activity">
    <reaction evidence="14">
        <text>DNA(n) + a 2'-deoxyribonucleoside 5'-triphosphate = DNA(n+1) + diphosphate</text>
        <dbReference type="Rhea" id="RHEA:22508"/>
        <dbReference type="Rhea" id="RHEA-COMP:17339"/>
        <dbReference type="Rhea" id="RHEA-COMP:17340"/>
        <dbReference type="ChEBI" id="CHEBI:33019"/>
        <dbReference type="ChEBI" id="CHEBI:61560"/>
        <dbReference type="ChEBI" id="CHEBI:173112"/>
        <dbReference type="EC" id="2.7.7.7"/>
    </reaction>
</comment>
<dbReference type="GO" id="GO:0016787">
    <property type="term" value="F:hydrolase activity"/>
    <property type="evidence" value="ECO:0007669"/>
    <property type="project" value="UniProtKB-KW"/>
</dbReference>
<evidence type="ECO:0000259" key="15">
    <source>
        <dbReference type="PROSITE" id="PS50994"/>
    </source>
</evidence>
<dbReference type="GO" id="GO:0005634">
    <property type="term" value="C:nucleus"/>
    <property type="evidence" value="ECO:0007669"/>
    <property type="project" value="UniProtKB-ARBA"/>
</dbReference>
<keyword evidence="1" id="KW-0815">Transposition</keyword>
<evidence type="ECO:0000256" key="7">
    <source>
        <dbReference type="ARBA" id="ARBA00022842"/>
    </source>
</evidence>
<dbReference type="Gene3D" id="3.30.420.10">
    <property type="entry name" value="Ribonuclease H-like superfamily/Ribonuclease H"/>
    <property type="match status" value="1"/>
</dbReference>
<evidence type="ECO:0000256" key="12">
    <source>
        <dbReference type="ARBA" id="ARBA00023172"/>
    </source>
</evidence>
<keyword evidence="6" id="KW-0378">Hydrolase</keyword>
<evidence type="ECO:0000256" key="3">
    <source>
        <dbReference type="ARBA" id="ARBA00022722"/>
    </source>
</evidence>
<dbReference type="EMBL" id="AVOT02033092">
    <property type="protein sequence ID" value="MBW0526937.1"/>
    <property type="molecule type" value="Genomic_DNA"/>
</dbReference>
<keyword evidence="2" id="KW-0548">Nucleotidyltransferase</keyword>
<dbReference type="GO" id="GO:0046872">
    <property type="term" value="F:metal ion binding"/>
    <property type="evidence" value="ECO:0007669"/>
    <property type="project" value="UniProtKB-KW"/>
</dbReference>
<dbReference type="AlphaFoldDB" id="A0A9Q3EZF1"/>
<dbReference type="OrthoDB" id="3257332at2759"/>
<accession>A0A9Q3EZF1</accession>